<dbReference type="KEGG" id="lhk:LHK_01637"/>
<keyword evidence="2" id="KW-1185">Reference proteome</keyword>
<dbReference type="InterPro" id="IPR008861">
    <property type="entry name" value="GpX-like"/>
</dbReference>
<sequence length="72" mass="8284">MEYIEHITSSGERWDTLAWRYYGDATLYRPIIEANPHLRILPSLAAGLPVRIPVLESDADTLPPEDLPPWKR</sequence>
<accession>C1D833</accession>
<evidence type="ECO:0000313" key="1">
    <source>
        <dbReference type="EMBL" id="ACO74623.1"/>
    </source>
</evidence>
<name>C1D833_LARHH</name>
<dbReference type="HOGENOM" id="CLU_175462_0_1_4"/>
<dbReference type="RefSeq" id="WP_012697109.1">
    <property type="nucleotide sequence ID" value="NC_012559.1"/>
</dbReference>
<dbReference type="GeneID" id="75109703"/>
<proteinExistence type="predicted"/>
<dbReference type="eggNOG" id="COG1652">
    <property type="taxonomic scope" value="Bacteria"/>
</dbReference>
<dbReference type="Pfam" id="PF05489">
    <property type="entry name" value="Phage_tail_X"/>
    <property type="match status" value="1"/>
</dbReference>
<dbReference type="EMBL" id="CP001154">
    <property type="protein sequence ID" value="ACO74623.1"/>
    <property type="molecule type" value="Genomic_DNA"/>
</dbReference>
<dbReference type="Proteomes" id="UP000002010">
    <property type="component" value="Chromosome"/>
</dbReference>
<organism evidence="1 2">
    <name type="scientific">Laribacter hongkongensis (strain HLHK9)</name>
    <dbReference type="NCBI Taxonomy" id="557598"/>
    <lineage>
        <taxon>Bacteria</taxon>
        <taxon>Pseudomonadati</taxon>
        <taxon>Pseudomonadota</taxon>
        <taxon>Betaproteobacteria</taxon>
        <taxon>Neisseriales</taxon>
        <taxon>Aquaspirillaceae</taxon>
        <taxon>Laribacter</taxon>
    </lineage>
</organism>
<gene>
    <name evidence="1" type="ordered locus">LHK_01637</name>
</gene>
<dbReference type="STRING" id="557598.LHK_01637"/>
<protein>
    <submittedName>
        <fullName evidence="1">Inner membrane protein</fullName>
    </submittedName>
</protein>
<dbReference type="AlphaFoldDB" id="C1D833"/>
<reference evidence="1 2" key="1">
    <citation type="journal article" date="2009" name="PLoS Genet.">
        <title>The complete genome and proteome of Laribacter hongkongensis reveal potential mechanisms for adaptations to different temperatures and habitats.</title>
        <authorList>
            <person name="Woo P.C."/>
            <person name="Lau S.K."/>
            <person name="Tse H."/>
            <person name="Teng J.L."/>
            <person name="Curreem S.O."/>
            <person name="Tsang A.K."/>
            <person name="Fan R.Y."/>
            <person name="Wong G.K."/>
            <person name="Huang Y."/>
            <person name="Loman N.J."/>
            <person name="Snyder L.A."/>
            <person name="Cai J.J."/>
            <person name="Huang J.D."/>
            <person name="Mak W."/>
            <person name="Pallen M.J."/>
            <person name="Lok S."/>
            <person name="Yuen K.Y."/>
        </authorList>
    </citation>
    <scope>NUCLEOTIDE SEQUENCE [LARGE SCALE GENOMIC DNA]</scope>
    <source>
        <strain evidence="1 2">HLHK9</strain>
    </source>
</reference>
<evidence type="ECO:0000313" key="2">
    <source>
        <dbReference type="Proteomes" id="UP000002010"/>
    </source>
</evidence>